<organism evidence="2 3">
    <name type="scientific">Planococcus massiliensis</name>
    <dbReference type="NCBI Taxonomy" id="1499687"/>
    <lineage>
        <taxon>Bacteria</taxon>
        <taxon>Bacillati</taxon>
        <taxon>Bacillota</taxon>
        <taxon>Bacilli</taxon>
        <taxon>Bacillales</taxon>
        <taxon>Caryophanaceae</taxon>
        <taxon>Planococcus</taxon>
    </lineage>
</organism>
<dbReference type="PANTHER" id="PTHR34351:SF2">
    <property type="entry name" value="DUF58 DOMAIN-CONTAINING PROTEIN"/>
    <property type="match status" value="1"/>
</dbReference>
<accession>A0A098ELZ7</accession>
<dbReference type="RefSeq" id="WP_052651015.1">
    <property type="nucleotide sequence ID" value="NZ_CCXS01000001.1"/>
</dbReference>
<sequence>MMWTRHDDHAKNTKWIFGFLLVFLFLSLVFLQFRAAAVIAFIAAIVGLQWLYFTKVGSRLEFKNDKTRKRVLNGSETSWDLVFANKGLPIWGGNLKIWFSDAVQPKSDGLVNYGELVEMDLPLTVGHNETVVLNVPLIAKQRGLARLKKMELSVPHPFGEGNVVLEYKPMILQEQLVYPKLGKNRFHYAPSHQRPGQFNLKHSLFEDPFQPIGTRDYVPSDQFNQIHWKASARMQTYQTRIVERVANESILFVMNVASRYATITNLEERIEEVASYIEHCYREGIPYSLAINIRSAGKTPYLYLASGEGQTQRQKALDVLSLISKNHSTMPFRSMLAHLDIHTELPFTTYFLLEDPTDAMEFASRWSKRTDLKMLNGAKGSESA</sequence>
<dbReference type="OrthoDB" id="9789943at2"/>
<dbReference type="Proteomes" id="UP000043699">
    <property type="component" value="Unassembled WGS sequence"/>
</dbReference>
<proteinExistence type="predicted"/>
<protein>
    <submittedName>
        <fullName evidence="2">Uncharacterized protein</fullName>
    </submittedName>
</protein>
<evidence type="ECO:0000313" key="3">
    <source>
        <dbReference type="Proteomes" id="UP000043699"/>
    </source>
</evidence>
<keyword evidence="1" id="KW-1133">Transmembrane helix</keyword>
<evidence type="ECO:0000256" key="1">
    <source>
        <dbReference type="SAM" id="Phobius"/>
    </source>
</evidence>
<dbReference type="AlphaFoldDB" id="A0A098ELZ7"/>
<feature type="transmembrane region" description="Helical" evidence="1">
    <location>
        <begin position="12"/>
        <end position="30"/>
    </location>
</feature>
<keyword evidence="1" id="KW-0472">Membrane</keyword>
<evidence type="ECO:0000313" key="2">
    <source>
        <dbReference type="EMBL" id="CEG22311.1"/>
    </source>
</evidence>
<name>A0A098ELZ7_9BACL</name>
<keyword evidence="1" id="KW-0812">Transmembrane</keyword>
<reference evidence="2 3" key="1">
    <citation type="submission" date="2014-09" db="EMBL/GenBank/DDBJ databases">
        <authorList>
            <person name="Urmite Genomes Urmite Genomes"/>
        </authorList>
    </citation>
    <scope>NUCLEOTIDE SEQUENCE [LARGE SCALE GENOMIC DNA]</scope>
    <source>
        <strain evidence="2 3">ES2</strain>
    </source>
</reference>
<gene>
    <name evidence="2" type="ORF">BN1080_01237</name>
</gene>
<keyword evidence="3" id="KW-1185">Reference proteome</keyword>
<feature type="transmembrane region" description="Helical" evidence="1">
    <location>
        <begin position="36"/>
        <end position="53"/>
    </location>
</feature>
<dbReference type="EMBL" id="CCXS01000001">
    <property type="protein sequence ID" value="CEG22311.1"/>
    <property type="molecule type" value="Genomic_DNA"/>
</dbReference>
<dbReference type="STRING" id="1499687.BN1080_01237"/>
<dbReference type="PANTHER" id="PTHR34351">
    <property type="entry name" value="SLR1927 PROTEIN-RELATED"/>
    <property type="match status" value="1"/>
</dbReference>